<evidence type="ECO:0000313" key="1">
    <source>
        <dbReference type="EMBL" id="NEN07747.1"/>
    </source>
</evidence>
<comment type="caution">
    <text evidence="1">The sequence shown here is derived from an EMBL/GenBank/DDBJ whole genome shotgun (WGS) entry which is preliminary data.</text>
</comment>
<reference evidence="1 2" key="1">
    <citation type="journal article" date="2014" name="J. Microbiol.">
        <title>Diaminobutyricibacter tongyongensis gen. nov., sp. nov. and Homoserinibacter gongjuensis gen. nov., sp. nov. belong to the family Microbacteriaceae.</title>
        <authorList>
            <person name="Kim S.J."/>
            <person name="Ahn J.H."/>
            <person name="Weon H.Y."/>
            <person name="Hamada M."/>
            <person name="Suzuki K."/>
            <person name="Kwon S.W."/>
        </authorList>
    </citation>
    <scope>NUCLEOTIDE SEQUENCE [LARGE SCALE GENOMIC DNA]</scope>
    <source>
        <strain evidence="1 2">NBRC 108724</strain>
    </source>
</reference>
<evidence type="ECO:0008006" key="3">
    <source>
        <dbReference type="Google" id="ProtNLM"/>
    </source>
</evidence>
<dbReference type="AlphaFoldDB" id="A0A6L9Y2V0"/>
<dbReference type="RefSeq" id="WP_163291238.1">
    <property type="nucleotide sequence ID" value="NZ_JAAGWY010000005.1"/>
</dbReference>
<dbReference type="PANTHER" id="PTHR35810:SF1">
    <property type="entry name" value="CYTOPLASMIC PROTEIN"/>
    <property type="match status" value="1"/>
</dbReference>
<protein>
    <recommendedName>
        <fullName evidence="3">Cell filamentation protein Fic</fullName>
    </recommendedName>
</protein>
<name>A0A6L9Y2V0_9MICO</name>
<dbReference type="PANTHER" id="PTHR35810">
    <property type="entry name" value="CYTOPLASMIC PROTEIN-RELATED"/>
    <property type="match status" value="1"/>
</dbReference>
<keyword evidence="2" id="KW-1185">Reference proteome</keyword>
<dbReference type="EMBL" id="JAAGWY010000005">
    <property type="protein sequence ID" value="NEN07747.1"/>
    <property type="molecule type" value="Genomic_DNA"/>
</dbReference>
<accession>A0A6L9Y2V0</accession>
<evidence type="ECO:0000313" key="2">
    <source>
        <dbReference type="Proteomes" id="UP000474967"/>
    </source>
</evidence>
<dbReference type="Proteomes" id="UP000474967">
    <property type="component" value="Unassembled WGS sequence"/>
</dbReference>
<organism evidence="1 2">
    <name type="scientific">Leifsonia tongyongensis</name>
    <dbReference type="NCBI Taxonomy" id="1268043"/>
    <lineage>
        <taxon>Bacteria</taxon>
        <taxon>Bacillati</taxon>
        <taxon>Actinomycetota</taxon>
        <taxon>Actinomycetes</taxon>
        <taxon>Micrococcales</taxon>
        <taxon>Microbacteriaceae</taxon>
        <taxon>Leifsonia</taxon>
    </lineage>
</organism>
<sequence>MSDVEIYQSDDGTVTLDVKTDGKTVWLTQAQMVELFAREKSTISRHITNACREELAGIPVVAEYALIER</sequence>
<gene>
    <name evidence="1" type="ORF">G3T36_17970</name>
</gene>
<proteinExistence type="predicted"/>